<evidence type="ECO:0000256" key="4">
    <source>
        <dbReference type="ARBA" id="ARBA00022842"/>
    </source>
</evidence>
<name>A0A202E558_9EURY</name>
<comment type="similarity">
    <text evidence="2">Belongs to the HAD-like hydrolase superfamily.</text>
</comment>
<evidence type="ECO:0000256" key="5">
    <source>
        <dbReference type="ARBA" id="ARBA00023277"/>
    </source>
</evidence>
<evidence type="ECO:0000256" key="6">
    <source>
        <dbReference type="SAM" id="MobiDB-lite"/>
    </source>
</evidence>
<dbReference type="InterPro" id="IPR023214">
    <property type="entry name" value="HAD_sf"/>
</dbReference>
<dbReference type="Gene3D" id="1.10.150.240">
    <property type="entry name" value="Putative phosphatase, domain 2"/>
    <property type="match status" value="1"/>
</dbReference>
<dbReference type="EMBL" id="MWPH01000003">
    <property type="protein sequence ID" value="OVE83328.1"/>
    <property type="molecule type" value="Genomic_DNA"/>
</dbReference>
<accession>A0A202E558</accession>
<dbReference type="InterPro" id="IPR023198">
    <property type="entry name" value="PGP-like_dom2"/>
</dbReference>
<dbReference type="PANTHER" id="PTHR46193:SF18">
    <property type="entry name" value="HEXITOL PHOSPHATASE B"/>
    <property type="match status" value="1"/>
</dbReference>
<dbReference type="Pfam" id="PF00702">
    <property type="entry name" value="Hydrolase"/>
    <property type="match status" value="1"/>
</dbReference>
<dbReference type="Proteomes" id="UP000196084">
    <property type="component" value="Unassembled WGS sequence"/>
</dbReference>
<dbReference type="InterPro" id="IPR036412">
    <property type="entry name" value="HAD-like_sf"/>
</dbReference>
<feature type="compositionally biased region" description="Basic and acidic residues" evidence="6">
    <location>
        <begin position="205"/>
        <end position="217"/>
    </location>
</feature>
<dbReference type="InterPro" id="IPR051600">
    <property type="entry name" value="Beta-PGM-like"/>
</dbReference>
<evidence type="ECO:0000256" key="2">
    <source>
        <dbReference type="ARBA" id="ARBA00007958"/>
    </source>
</evidence>
<dbReference type="RefSeq" id="WP_087714986.1">
    <property type="nucleotide sequence ID" value="NZ_MWPH01000003.1"/>
</dbReference>
<gene>
    <name evidence="7" type="ORF">B2G88_12725</name>
</gene>
<keyword evidence="3" id="KW-0479">Metal-binding</keyword>
<dbReference type="SUPFAM" id="SSF56784">
    <property type="entry name" value="HAD-like"/>
    <property type="match status" value="1"/>
</dbReference>
<dbReference type="SFLD" id="SFLDG01135">
    <property type="entry name" value="C1.5.6:_HAD__Beta-PGM__Phospha"/>
    <property type="match status" value="1"/>
</dbReference>
<dbReference type="InterPro" id="IPR006439">
    <property type="entry name" value="HAD-SF_hydro_IA"/>
</dbReference>
<evidence type="ECO:0000313" key="8">
    <source>
        <dbReference type="Proteomes" id="UP000196084"/>
    </source>
</evidence>
<evidence type="ECO:0000313" key="7">
    <source>
        <dbReference type="EMBL" id="OVE83328.1"/>
    </source>
</evidence>
<dbReference type="SFLD" id="SFLDS00003">
    <property type="entry name" value="Haloacid_Dehalogenase"/>
    <property type="match status" value="1"/>
</dbReference>
<keyword evidence="8" id="KW-1185">Reference proteome</keyword>
<dbReference type="SFLD" id="SFLDG01129">
    <property type="entry name" value="C1.5:_HAD__Beta-PGM__Phosphata"/>
    <property type="match status" value="1"/>
</dbReference>
<comment type="caution">
    <text evidence="7">The sequence shown here is derived from an EMBL/GenBank/DDBJ whole genome shotgun (WGS) entry which is preliminary data.</text>
</comment>
<organism evidence="7 8">
    <name type="scientific">Natronolimnobius baerhuensis</name>
    <dbReference type="NCBI Taxonomy" id="253108"/>
    <lineage>
        <taxon>Archaea</taxon>
        <taxon>Methanobacteriati</taxon>
        <taxon>Methanobacteriota</taxon>
        <taxon>Stenosarchaea group</taxon>
        <taxon>Halobacteria</taxon>
        <taxon>Halobacteriales</taxon>
        <taxon>Natrialbaceae</taxon>
        <taxon>Natronolimnobius</taxon>
    </lineage>
</organism>
<dbReference type="Gene3D" id="3.40.50.1000">
    <property type="entry name" value="HAD superfamily/HAD-like"/>
    <property type="match status" value="1"/>
</dbReference>
<dbReference type="NCBIfam" id="TIGR01509">
    <property type="entry name" value="HAD-SF-IA-v3"/>
    <property type="match status" value="1"/>
</dbReference>
<keyword evidence="4" id="KW-0460">Magnesium</keyword>
<sequence length="217" mass="23857">MQAVLFDMDGVLVNSEDYWTEFQRDQLLPAAVPDGDVDVAEVTGMNYRETYDYLEETYGTAIGRDDFEDRFETAARAMYRDHVDLLDGLPGLLERLEDRGLETAVVSSSPQEWIGWVLERFELEDDFDEVISAEDIDAAGKPAPDVFEYAASEVGASAAECVVVEDSENGVEAGARAGAFVVAYRIDAHDGLDLSPADDVADSPAELRETVLEASER</sequence>
<feature type="region of interest" description="Disordered" evidence="6">
    <location>
        <begin position="195"/>
        <end position="217"/>
    </location>
</feature>
<dbReference type="GO" id="GO:0046872">
    <property type="term" value="F:metal ion binding"/>
    <property type="evidence" value="ECO:0007669"/>
    <property type="project" value="UniProtKB-KW"/>
</dbReference>
<reference evidence="7 8" key="1">
    <citation type="submission" date="2017-02" db="EMBL/GenBank/DDBJ databases">
        <title>Natronthermophilus aegyptiacus gen. nov.,sp. nov., an aerobic, extremely halophilic alkalithermophilic archaeon isolated from the athalassohaline Wadi An Natrun, Egypt.</title>
        <authorList>
            <person name="Zhao B."/>
        </authorList>
    </citation>
    <scope>NUCLEOTIDE SEQUENCE [LARGE SCALE GENOMIC DNA]</scope>
    <source>
        <strain evidence="7 8">CGMCC 1.3597</strain>
    </source>
</reference>
<dbReference type="OrthoDB" id="372285at2157"/>
<dbReference type="GO" id="GO:0003824">
    <property type="term" value="F:catalytic activity"/>
    <property type="evidence" value="ECO:0007669"/>
    <property type="project" value="UniProtKB-ARBA"/>
</dbReference>
<keyword evidence="5" id="KW-0119">Carbohydrate metabolism</keyword>
<comment type="cofactor">
    <cofactor evidence="1">
        <name>Mg(2+)</name>
        <dbReference type="ChEBI" id="CHEBI:18420"/>
    </cofactor>
</comment>
<protein>
    <submittedName>
        <fullName evidence="7">Haloacid dehalogenase</fullName>
    </submittedName>
</protein>
<proteinExistence type="inferred from homology"/>
<dbReference type="PANTHER" id="PTHR46193">
    <property type="entry name" value="6-PHOSPHOGLUCONATE PHOSPHATASE"/>
    <property type="match status" value="1"/>
</dbReference>
<dbReference type="AlphaFoldDB" id="A0A202E558"/>
<evidence type="ECO:0000256" key="1">
    <source>
        <dbReference type="ARBA" id="ARBA00001946"/>
    </source>
</evidence>
<evidence type="ECO:0000256" key="3">
    <source>
        <dbReference type="ARBA" id="ARBA00022723"/>
    </source>
</evidence>